<dbReference type="GO" id="GO:0005524">
    <property type="term" value="F:ATP binding"/>
    <property type="evidence" value="ECO:0007669"/>
    <property type="project" value="UniProtKB-KW"/>
</dbReference>
<dbReference type="RefSeq" id="WP_003031906.1">
    <property type="nucleotide sequence ID" value="NZ_AP018548.1"/>
</dbReference>
<keyword evidence="2 7" id="KW-0812">Transmembrane</keyword>
<dbReference type="InterPro" id="IPR036640">
    <property type="entry name" value="ABC1_TM_sf"/>
</dbReference>
<accession>A0A448AHZ8</accession>
<dbReference type="EC" id="3.6.3.30" evidence="10"/>
<gene>
    <name evidence="10" type="primary">fbpC</name>
    <name evidence="10" type="ORF">NCTC10713_00965</name>
</gene>
<dbReference type="GO" id="GO:0016887">
    <property type="term" value="F:ATP hydrolysis activity"/>
    <property type="evidence" value="ECO:0007669"/>
    <property type="project" value="InterPro"/>
</dbReference>
<feature type="transmembrane region" description="Helical" evidence="7">
    <location>
        <begin position="12"/>
        <end position="34"/>
    </location>
</feature>
<evidence type="ECO:0000259" key="8">
    <source>
        <dbReference type="PROSITE" id="PS50893"/>
    </source>
</evidence>
<dbReference type="InterPro" id="IPR003439">
    <property type="entry name" value="ABC_transporter-like_ATP-bd"/>
</dbReference>
<dbReference type="PANTHER" id="PTHR24221:SF654">
    <property type="entry name" value="ATP-BINDING CASSETTE SUB-FAMILY B MEMBER 6"/>
    <property type="match status" value="1"/>
</dbReference>
<sequence>MLKRFISKKLLAIYFLFIVLTWIDSVLNPTLVRMIIDSFQAKNLKILWQILMLGILGNMLIVLGLAGKRYFYAKIIADFNTNIKGKMFATFLYKSQLSNEDILSDLENDVKQIEENYVESTLIIIGSLGFTCVSIMYALLTNFGLGAIFIIFYAIPALCSGIGSKQLDQLSKQKSEVNQSYITLLSSFIAGARVIKNYHSQTFFYTLFQKKLFQNIEQNVQFEKQRTINNILINTIDVFCSICPIIVDGFMTYYGRLTPASFVAIYLVSYNIGYQFQELSYFINTRKSSKNLCDKYQFLAERTKTNETISSENYFPIKCEHIFFSHQGNIILSDFSFTINAGEKIAIIGESGSGKTTLLNLLFGFLQPDSGHITFNGQELNQEARQQIGSYILQESYYFDNLSLYENISLGKPINHEKIEDVLTKVRLPYLKEKNGITNQALSGGEKQRLEIARSLYYEKDFILADEVKSNLDKQMAQEIEDVLFSLHQTVIEVIHHYSDETLKRYDKVIELSSKE</sequence>
<evidence type="ECO:0000256" key="7">
    <source>
        <dbReference type="SAM" id="Phobius"/>
    </source>
</evidence>
<dbReference type="Gene3D" id="1.20.1560.10">
    <property type="entry name" value="ABC transporter type 1, transmembrane domain"/>
    <property type="match status" value="1"/>
</dbReference>
<reference evidence="10 11" key="1">
    <citation type="submission" date="2018-12" db="EMBL/GenBank/DDBJ databases">
        <authorList>
            <consortium name="Pathogen Informatics"/>
        </authorList>
    </citation>
    <scope>NUCLEOTIDE SEQUENCE [LARGE SCALE GENOMIC DNA]</scope>
    <source>
        <strain evidence="10 11">NCTC10713</strain>
    </source>
</reference>
<comment type="subcellular location">
    <subcellularLocation>
        <location evidence="1">Cell membrane</location>
        <topology evidence="1">Multi-pass membrane protein</topology>
    </subcellularLocation>
</comment>
<dbReference type="Pfam" id="PF00664">
    <property type="entry name" value="ABC_membrane"/>
    <property type="match status" value="1"/>
</dbReference>
<dbReference type="Gene3D" id="3.40.50.300">
    <property type="entry name" value="P-loop containing nucleotide triphosphate hydrolases"/>
    <property type="match status" value="1"/>
</dbReference>
<evidence type="ECO:0000256" key="6">
    <source>
        <dbReference type="ARBA" id="ARBA00023136"/>
    </source>
</evidence>
<keyword evidence="3" id="KW-0547">Nucleotide-binding</keyword>
<feature type="transmembrane region" description="Helical" evidence="7">
    <location>
        <begin position="121"/>
        <end position="140"/>
    </location>
</feature>
<proteinExistence type="predicted"/>
<dbReference type="EC" id="3.6.3.-" evidence="10"/>
<dbReference type="GO" id="GO:0034040">
    <property type="term" value="F:ATPase-coupled lipid transmembrane transporter activity"/>
    <property type="evidence" value="ECO:0007669"/>
    <property type="project" value="TreeGrafter"/>
</dbReference>
<evidence type="ECO:0000256" key="4">
    <source>
        <dbReference type="ARBA" id="ARBA00022840"/>
    </source>
</evidence>
<dbReference type="PROSITE" id="PS50893">
    <property type="entry name" value="ABC_TRANSPORTER_2"/>
    <property type="match status" value="1"/>
</dbReference>
<name>A0A448AHZ8_STRAP</name>
<dbReference type="AlphaFoldDB" id="A0A448AHZ8"/>
<dbReference type="GO" id="GO:0005886">
    <property type="term" value="C:plasma membrane"/>
    <property type="evidence" value="ECO:0007669"/>
    <property type="project" value="UniProtKB-SubCell"/>
</dbReference>
<evidence type="ECO:0000259" key="9">
    <source>
        <dbReference type="PROSITE" id="PS50929"/>
    </source>
</evidence>
<dbReference type="PROSITE" id="PS00211">
    <property type="entry name" value="ABC_TRANSPORTER_1"/>
    <property type="match status" value="1"/>
</dbReference>
<evidence type="ECO:0000256" key="2">
    <source>
        <dbReference type="ARBA" id="ARBA00022692"/>
    </source>
</evidence>
<dbReference type="CDD" id="cd03228">
    <property type="entry name" value="ABCC_MRP_Like"/>
    <property type="match status" value="1"/>
</dbReference>
<dbReference type="PANTHER" id="PTHR24221">
    <property type="entry name" value="ATP-BINDING CASSETTE SUB-FAMILY B"/>
    <property type="match status" value="1"/>
</dbReference>
<dbReference type="Pfam" id="PF00005">
    <property type="entry name" value="ABC_tran"/>
    <property type="match status" value="1"/>
</dbReference>
<dbReference type="InterPro" id="IPR039421">
    <property type="entry name" value="Type_1_exporter"/>
</dbReference>
<dbReference type="Proteomes" id="UP000278419">
    <property type="component" value="Chromosome"/>
</dbReference>
<keyword evidence="5 7" id="KW-1133">Transmembrane helix</keyword>
<evidence type="ECO:0000256" key="3">
    <source>
        <dbReference type="ARBA" id="ARBA00022741"/>
    </source>
</evidence>
<dbReference type="GeneID" id="93963505"/>
<dbReference type="SUPFAM" id="SSF90123">
    <property type="entry name" value="ABC transporter transmembrane region"/>
    <property type="match status" value="1"/>
</dbReference>
<dbReference type="SUPFAM" id="SSF52540">
    <property type="entry name" value="P-loop containing nucleoside triphosphate hydrolases"/>
    <property type="match status" value="1"/>
</dbReference>
<dbReference type="InterPro" id="IPR027417">
    <property type="entry name" value="P-loop_NTPase"/>
</dbReference>
<protein>
    <submittedName>
        <fullName evidence="10">Putative ABC transporter, ATP-binding protein</fullName>
        <ecNumber evidence="10">3.6.3.-</ecNumber>
        <ecNumber evidence="10">3.6.3.30</ecNumber>
    </submittedName>
</protein>
<evidence type="ECO:0000313" key="11">
    <source>
        <dbReference type="Proteomes" id="UP000278419"/>
    </source>
</evidence>
<keyword evidence="4 10" id="KW-0067">ATP-binding</keyword>
<dbReference type="InterPro" id="IPR003593">
    <property type="entry name" value="AAA+_ATPase"/>
</dbReference>
<dbReference type="InterPro" id="IPR011527">
    <property type="entry name" value="ABC1_TM_dom"/>
</dbReference>
<feature type="domain" description="ABC transporter" evidence="8">
    <location>
        <begin position="317"/>
        <end position="516"/>
    </location>
</feature>
<dbReference type="PROSITE" id="PS50929">
    <property type="entry name" value="ABC_TM1F"/>
    <property type="match status" value="1"/>
</dbReference>
<evidence type="ECO:0000256" key="5">
    <source>
        <dbReference type="ARBA" id="ARBA00022989"/>
    </source>
</evidence>
<dbReference type="InterPro" id="IPR017871">
    <property type="entry name" value="ABC_transporter-like_CS"/>
</dbReference>
<feature type="transmembrane region" description="Helical" evidence="7">
    <location>
        <begin position="46"/>
        <end position="66"/>
    </location>
</feature>
<dbReference type="GO" id="GO:0140359">
    <property type="term" value="F:ABC-type transporter activity"/>
    <property type="evidence" value="ECO:0007669"/>
    <property type="project" value="InterPro"/>
</dbReference>
<dbReference type="EMBL" id="LR134283">
    <property type="protein sequence ID" value="VED98019.1"/>
    <property type="molecule type" value="Genomic_DNA"/>
</dbReference>
<evidence type="ECO:0000256" key="1">
    <source>
        <dbReference type="ARBA" id="ARBA00004651"/>
    </source>
</evidence>
<keyword evidence="10" id="KW-0378">Hydrolase</keyword>
<evidence type="ECO:0000313" key="10">
    <source>
        <dbReference type="EMBL" id="VED98019.1"/>
    </source>
</evidence>
<dbReference type="SMART" id="SM00382">
    <property type="entry name" value="AAA"/>
    <property type="match status" value="1"/>
</dbReference>
<feature type="domain" description="ABC transmembrane type-1" evidence="9">
    <location>
        <begin position="12"/>
        <end position="288"/>
    </location>
</feature>
<organism evidence="10 11">
    <name type="scientific">Streptococcus anginosus</name>
    <dbReference type="NCBI Taxonomy" id="1328"/>
    <lineage>
        <taxon>Bacteria</taxon>
        <taxon>Bacillati</taxon>
        <taxon>Bacillota</taxon>
        <taxon>Bacilli</taxon>
        <taxon>Lactobacillales</taxon>
        <taxon>Streptococcaceae</taxon>
        <taxon>Streptococcus</taxon>
        <taxon>Streptococcus anginosus group</taxon>
    </lineage>
</organism>
<keyword evidence="6 7" id="KW-0472">Membrane</keyword>
<feature type="transmembrane region" description="Helical" evidence="7">
    <location>
        <begin position="146"/>
        <end position="164"/>
    </location>
</feature>